<dbReference type="Proteomes" id="UP000179797">
    <property type="component" value="Unassembled WGS sequence"/>
</dbReference>
<comment type="caution">
    <text evidence="2">The sequence shown here is derived from an EMBL/GenBank/DDBJ whole genome shotgun (WGS) entry which is preliminary data.</text>
</comment>
<dbReference type="RefSeq" id="WP_044219032.1">
    <property type="nucleotide sequence ID" value="NZ_JRYR02000001.1"/>
</dbReference>
<keyword evidence="3" id="KW-1185">Reference proteome</keyword>
<evidence type="ECO:0000256" key="1">
    <source>
        <dbReference type="SAM" id="SignalP"/>
    </source>
</evidence>
<feature type="signal peptide" evidence="1">
    <location>
        <begin position="1"/>
        <end position="22"/>
    </location>
</feature>
<evidence type="ECO:0008006" key="4">
    <source>
        <dbReference type="Google" id="ProtNLM"/>
    </source>
</evidence>
<dbReference type="STRING" id="915059.NH26_05940"/>
<organism evidence="2 3">
    <name type="scientific">Flammeovirga pacifica</name>
    <dbReference type="NCBI Taxonomy" id="915059"/>
    <lineage>
        <taxon>Bacteria</taxon>
        <taxon>Pseudomonadati</taxon>
        <taxon>Bacteroidota</taxon>
        <taxon>Cytophagia</taxon>
        <taxon>Cytophagales</taxon>
        <taxon>Flammeovirgaceae</taxon>
        <taxon>Flammeovirga</taxon>
    </lineage>
</organism>
<name>A0A1S1YY44_FLAPC</name>
<gene>
    <name evidence="2" type="ORF">NH26_05940</name>
</gene>
<dbReference type="OrthoDB" id="1117657at2"/>
<proteinExistence type="predicted"/>
<keyword evidence="1" id="KW-0732">Signal</keyword>
<reference evidence="2 3" key="1">
    <citation type="journal article" date="2012" name="Int. J. Syst. Evol. Microbiol.">
        <title>Flammeovirga pacifica sp. nov., isolated from deep-sea sediment.</title>
        <authorList>
            <person name="Xu H."/>
            <person name="Fu Y."/>
            <person name="Yang N."/>
            <person name="Ding Z."/>
            <person name="Lai Q."/>
            <person name="Zeng R."/>
        </authorList>
    </citation>
    <scope>NUCLEOTIDE SEQUENCE [LARGE SCALE GENOMIC DNA]</scope>
    <source>
        <strain evidence="3">DSM 24597 / LMG 26175 / WPAGA1</strain>
    </source>
</reference>
<feature type="chain" id="PRO_5010196682" description="Adhesin domain-containing protein" evidence="1">
    <location>
        <begin position="23"/>
        <end position="336"/>
    </location>
</feature>
<dbReference type="AlphaFoldDB" id="A0A1S1YY44"/>
<sequence length="336" mass="37314">MKTFNNIIYSLLFFCVAINASAAQQPNLIEKRINKSFDNINANSLLNISNRYGDINIETSKDINKVTIEIILEAWHSSKSKAENTLSSLSISDNSSGNNISFKTNTPSNSSINDRKGFKITYNIKAPTSININLINKFGGIFSDDIDGKAFIEVSYGNLTIKELRNEDNEIIIKYGNGDIDFIEKASLDTKYLGKLNIGQANELEVTDSYGNINLGTAGIISGSSKYSNLNISILKGQLDYKIGYGNINIEEVSKSFSGINASSSYGSIKLNFNTNTEFSYEAYVRYGSFKSNLSTIENYYQVEQNTSSEFKGFNLKRNSENKVYLKASYGSLKIN</sequence>
<dbReference type="EMBL" id="JRYR02000001">
    <property type="protein sequence ID" value="OHX65927.1"/>
    <property type="molecule type" value="Genomic_DNA"/>
</dbReference>
<protein>
    <recommendedName>
        <fullName evidence="4">Adhesin domain-containing protein</fullName>
    </recommendedName>
</protein>
<evidence type="ECO:0000313" key="2">
    <source>
        <dbReference type="EMBL" id="OHX65927.1"/>
    </source>
</evidence>
<evidence type="ECO:0000313" key="3">
    <source>
        <dbReference type="Proteomes" id="UP000179797"/>
    </source>
</evidence>
<accession>A0A1S1YY44</accession>